<organism evidence="9 10">
    <name type="scientific">Aplosporella prunicola CBS 121167</name>
    <dbReference type="NCBI Taxonomy" id="1176127"/>
    <lineage>
        <taxon>Eukaryota</taxon>
        <taxon>Fungi</taxon>
        <taxon>Dikarya</taxon>
        <taxon>Ascomycota</taxon>
        <taxon>Pezizomycotina</taxon>
        <taxon>Dothideomycetes</taxon>
        <taxon>Dothideomycetes incertae sedis</taxon>
        <taxon>Botryosphaeriales</taxon>
        <taxon>Aplosporellaceae</taxon>
        <taxon>Aplosporella</taxon>
    </lineage>
</organism>
<gene>
    <name evidence="9" type="ORF">K452DRAFT_283020</name>
</gene>
<evidence type="ECO:0000256" key="3">
    <source>
        <dbReference type="ARBA" id="ARBA00024226"/>
    </source>
</evidence>
<accession>A0A6A6BSN1</accession>
<dbReference type="OrthoDB" id="310895at2759"/>
<proteinExistence type="inferred from homology"/>
<name>A0A6A6BSN1_9PEZI</name>
<keyword evidence="2 6" id="KW-0560">Oxidoreductase</keyword>
<dbReference type="Pfam" id="PF00171">
    <property type="entry name" value="Aldedh"/>
    <property type="match status" value="1"/>
</dbReference>
<dbReference type="PANTHER" id="PTHR11699">
    <property type="entry name" value="ALDEHYDE DEHYDROGENASE-RELATED"/>
    <property type="match status" value="1"/>
</dbReference>
<evidence type="ECO:0000256" key="5">
    <source>
        <dbReference type="PROSITE-ProRule" id="PRU10007"/>
    </source>
</evidence>
<evidence type="ECO:0000313" key="9">
    <source>
        <dbReference type="EMBL" id="KAF2146818.1"/>
    </source>
</evidence>
<comment type="catalytic activity">
    <reaction evidence="4">
        <text>an aldehyde + NAD(+) + H2O = a carboxylate + NADH + 2 H(+)</text>
        <dbReference type="Rhea" id="RHEA:16185"/>
        <dbReference type="ChEBI" id="CHEBI:15377"/>
        <dbReference type="ChEBI" id="CHEBI:15378"/>
        <dbReference type="ChEBI" id="CHEBI:17478"/>
        <dbReference type="ChEBI" id="CHEBI:29067"/>
        <dbReference type="ChEBI" id="CHEBI:57540"/>
        <dbReference type="ChEBI" id="CHEBI:57945"/>
        <dbReference type="EC" id="1.2.1.3"/>
    </reaction>
</comment>
<feature type="active site" evidence="5">
    <location>
        <position position="252"/>
    </location>
</feature>
<dbReference type="FunFam" id="3.40.309.10:FF:000012">
    <property type="entry name" value="Betaine aldehyde dehydrogenase"/>
    <property type="match status" value="1"/>
</dbReference>
<feature type="region of interest" description="Disordered" evidence="7">
    <location>
        <begin position="494"/>
        <end position="539"/>
    </location>
</feature>
<keyword evidence="10" id="KW-1185">Reference proteome</keyword>
<evidence type="ECO:0000256" key="7">
    <source>
        <dbReference type="SAM" id="MobiDB-lite"/>
    </source>
</evidence>
<dbReference type="SUPFAM" id="SSF53720">
    <property type="entry name" value="ALDH-like"/>
    <property type="match status" value="1"/>
</dbReference>
<feature type="region of interest" description="Disordered" evidence="7">
    <location>
        <begin position="439"/>
        <end position="460"/>
    </location>
</feature>
<evidence type="ECO:0000259" key="8">
    <source>
        <dbReference type="Pfam" id="PF00171"/>
    </source>
</evidence>
<dbReference type="FunFam" id="3.40.605.10:FF:000007">
    <property type="entry name" value="NAD/NADP-dependent betaine aldehyde dehydrogenase"/>
    <property type="match status" value="1"/>
</dbReference>
<dbReference type="Gene3D" id="3.40.605.10">
    <property type="entry name" value="Aldehyde Dehydrogenase, Chain A, domain 1"/>
    <property type="match status" value="1"/>
</dbReference>
<dbReference type="InterPro" id="IPR029510">
    <property type="entry name" value="Ald_DH_CS_GLU"/>
</dbReference>
<comment type="similarity">
    <text evidence="1 6">Belongs to the aldehyde dehydrogenase family.</text>
</comment>
<evidence type="ECO:0000256" key="2">
    <source>
        <dbReference type="ARBA" id="ARBA00023002"/>
    </source>
</evidence>
<dbReference type="GeneID" id="54297186"/>
<dbReference type="RefSeq" id="XP_033402527.1">
    <property type="nucleotide sequence ID" value="XM_033539690.1"/>
</dbReference>
<dbReference type="GO" id="GO:0004029">
    <property type="term" value="F:aldehyde dehydrogenase (NAD+) activity"/>
    <property type="evidence" value="ECO:0007669"/>
    <property type="project" value="UniProtKB-EC"/>
</dbReference>
<dbReference type="AlphaFoldDB" id="A0A6A6BSN1"/>
<dbReference type="InterPro" id="IPR015590">
    <property type="entry name" value="Aldehyde_DH_dom"/>
</dbReference>
<feature type="compositionally biased region" description="Basic residues" evidence="7">
    <location>
        <begin position="529"/>
        <end position="539"/>
    </location>
</feature>
<dbReference type="InterPro" id="IPR016163">
    <property type="entry name" value="Ald_DH_C"/>
</dbReference>
<evidence type="ECO:0000256" key="4">
    <source>
        <dbReference type="ARBA" id="ARBA00049194"/>
    </source>
</evidence>
<dbReference type="InterPro" id="IPR016160">
    <property type="entry name" value="Ald_DH_CS_CYS"/>
</dbReference>
<feature type="domain" description="Aldehyde dehydrogenase" evidence="8">
    <location>
        <begin position="16"/>
        <end position="477"/>
    </location>
</feature>
<sequence length="539" mass="57433">MATEYKTQLFINNEYVAAKSGEKYSLYNPSDETLVSDSVAIAGQEDVDAAVAGAKAAYKGEWASTSGAQRGRLMSKVADLFEEQALALGNLEHVAMGQPAGIAAFMIKHMADVFRYYGGWADKIAGETFPADDGTYKIVRYEALGVCAGVGAWNASPMAFAWKVAPALAAGNTVVYKGSEKSPLGVLAYGAVFKAAGFPAGVVQLLSGPGSTGALLASHMDIAKISFTGSAPVGRKIQDMANNSNMKRVTLELGGKSPALVFDDADIDNAVAYCSNGFLLNSGQVCAAASRTYVQESIAPKFLAALKARFEAAQQAMLNGSDNPMEQLGPMADRLQYERVMAFIEAGKSEAELVTGGARCGSKGLFVQPTLFLNPKPDATIYKQEIFGPVNTVRTFKTEDEAIALANDTTYGLSAAVYTQNVARALRVSAALETGTVSVNSSHMPTTTTPFGGVKQSGQGSELGRPGLMAYLNPKTIHIKYVLAYSYNYPHPSPSARTPLTPPPSAWPSKRTQPHRTISGRKDKTQKEKARKNKRKEKK</sequence>
<evidence type="ECO:0000256" key="1">
    <source>
        <dbReference type="ARBA" id="ARBA00009986"/>
    </source>
</evidence>
<dbReference type="InterPro" id="IPR016162">
    <property type="entry name" value="Ald_DH_N"/>
</dbReference>
<reference evidence="9" key="1">
    <citation type="journal article" date="2020" name="Stud. Mycol.">
        <title>101 Dothideomycetes genomes: a test case for predicting lifestyles and emergence of pathogens.</title>
        <authorList>
            <person name="Haridas S."/>
            <person name="Albert R."/>
            <person name="Binder M."/>
            <person name="Bloem J."/>
            <person name="Labutti K."/>
            <person name="Salamov A."/>
            <person name="Andreopoulos B."/>
            <person name="Baker S."/>
            <person name="Barry K."/>
            <person name="Bills G."/>
            <person name="Bluhm B."/>
            <person name="Cannon C."/>
            <person name="Castanera R."/>
            <person name="Culley D."/>
            <person name="Daum C."/>
            <person name="Ezra D."/>
            <person name="Gonzalez J."/>
            <person name="Henrissat B."/>
            <person name="Kuo A."/>
            <person name="Liang C."/>
            <person name="Lipzen A."/>
            <person name="Lutzoni F."/>
            <person name="Magnuson J."/>
            <person name="Mondo S."/>
            <person name="Nolan M."/>
            <person name="Ohm R."/>
            <person name="Pangilinan J."/>
            <person name="Park H.-J."/>
            <person name="Ramirez L."/>
            <person name="Alfaro M."/>
            <person name="Sun H."/>
            <person name="Tritt A."/>
            <person name="Yoshinaga Y."/>
            <person name="Zwiers L.-H."/>
            <person name="Turgeon B."/>
            <person name="Goodwin S."/>
            <person name="Spatafora J."/>
            <person name="Crous P."/>
            <person name="Grigoriev I."/>
        </authorList>
    </citation>
    <scope>NUCLEOTIDE SEQUENCE</scope>
    <source>
        <strain evidence="9">CBS 121167</strain>
    </source>
</reference>
<protein>
    <recommendedName>
        <fullName evidence="3">aldehyde dehydrogenase (NAD(+))</fullName>
        <ecNumber evidence="3">1.2.1.3</ecNumber>
    </recommendedName>
</protein>
<evidence type="ECO:0000313" key="10">
    <source>
        <dbReference type="Proteomes" id="UP000799438"/>
    </source>
</evidence>
<dbReference type="EC" id="1.2.1.3" evidence="3"/>
<dbReference type="Proteomes" id="UP000799438">
    <property type="component" value="Unassembled WGS sequence"/>
</dbReference>
<dbReference type="Gene3D" id="3.40.309.10">
    <property type="entry name" value="Aldehyde Dehydrogenase, Chain A, domain 2"/>
    <property type="match status" value="1"/>
</dbReference>
<dbReference type="EMBL" id="ML995475">
    <property type="protein sequence ID" value="KAF2146818.1"/>
    <property type="molecule type" value="Genomic_DNA"/>
</dbReference>
<dbReference type="PROSITE" id="PS00070">
    <property type="entry name" value="ALDEHYDE_DEHYDR_CYS"/>
    <property type="match status" value="1"/>
</dbReference>
<dbReference type="PROSITE" id="PS00687">
    <property type="entry name" value="ALDEHYDE_DEHYDR_GLU"/>
    <property type="match status" value="1"/>
</dbReference>
<evidence type="ECO:0000256" key="6">
    <source>
        <dbReference type="RuleBase" id="RU003345"/>
    </source>
</evidence>
<dbReference type="InterPro" id="IPR016161">
    <property type="entry name" value="Ald_DH/histidinol_DH"/>
</dbReference>